<dbReference type="CDD" id="cd02440">
    <property type="entry name" value="AdoMet_MTases"/>
    <property type="match status" value="1"/>
</dbReference>
<dbReference type="GO" id="GO:0008757">
    <property type="term" value="F:S-adenosylmethionine-dependent methyltransferase activity"/>
    <property type="evidence" value="ECO:0007669"/>
    <property type="project" value="InterPro"/>
</dbReference>
<gene>
    <name evidence="2" type="ORF">CONPUDRAFT_111761</name>
</gene>
<comment type="caution">
    <text evidence="2">The sequence shown here is derived from an EMBL/GenBank/DDBJ whole genome shotgun (WGS) entry which is preliminary data.</text>
</comment>
<evidence type="ECO:0000313" key="3">
    <source>
        <dbReference type="Proteomes" id="UP000053558"/>
    </source>
</evidence>
<dbReference type="InterPro" id="IPR050508">
    <property type="entry name" value="Methyltransf_Superfamily"/>
</dbReference>
<dbReference type="OMA" id="ILIWNME"/>
<dbReference type="RefSeq" id="XP_007773937.1">
    <property type="nucleotide sequence ID" value="XM_007775747.1"/>
</dbReference>
<dbReference type="KEGG" id="cput:CONPUDRAFT_111761"/>
<dbReference type="Gene3D" id="3.40.50.150">
    <property type="entry name" value="Vaccinia Virus protein VP39"/>
    <property type="match status" value="1"/>
</dbReference>
<proteinExistence type="predicted"/>
<dbReference type="AlphaFoldDB" id="A0A5M3M9Z3"/>
<dbReference type="Pfam" id="PF08241">
    <property type="entry name" value="Methyltransf_11"/>
    <property type="match status" value="1"/>
</dbReference>
<dbReference type="EMBL" id="JH711587">
    <property type="protein sequence ID" value="EIW75943.1"/>
    <property type="molecule type" value="Genomic_DNA"/>
</dbReference>
<organism evidence="2 3">
    <name type="scientific">Coniophora puteana (strain RWD-64-598)</name>
    <name type="common">Brown rot fungus</name>
    <dbReference type="NCBI Taxonomy" id="741705"/>
    <lineage>
        <taxon>Eukaryota</taxon>
        <taxon>Fungi</taxon>
        <taxon>Dikarya</taxon>
        <taxon>Basidiomycota</taxon>
        <taxon>Agaricomycotina</taxon>
        <taxon>Agaricomycetes</taxon>
        <taxon>Agaricomycetidae</taxon>
        <taxon>Boletales</taxon>
        <taxon>Coniophorineae</taxon>
        <taxon>Coniophoraceae</taxon>
        <taxon>Coniophora</taxon>
    </lineage>
</organism>
<dbReference type="OrthoDB" id="66144at2759"/>
<dbReference type="Proteomes" id="UP000053558">
    <property type="component" value="Unassembled WGS sequence"/>
</dbReference>
<dbReference type="GeneID" id="19198905"/>
<dbReference type="SUPFAM" id="SSF53335">
    <property type="entry name" value="S-adenosyl-L-methionine-dependent methyltransferases"/>
    <property type="match status" value="1"/>
</dbReference>
<keyword evidence="2" id="KW-0489">Methyltransferase</keyword>
<dbReference type="InterPro" id="IPR013216">
    <property type="entry name" value="Methyltransf_11"/>
</dbReference>
<name>A0A5M3M9Z3_CONPW</name>
<evidence type="ECO:0000313" key="2">
    <source>
        <dbReference type="EMBL" id="EIW75943.1"/>
    </source>
</evidence>
<keyword evidence="2" id="KW-0808">Transferase</keyword>
<dbReference type="GO" id="GO:0032259">
    <property type="term" value="P:methylation"/>
    <property type="evidence" value="ECO:0007669"/>
    <property type="project" value="UniProtKB-KW"/>
</dbReference>
<dbReference type="PANTHER" id="PTHR42912:SF95">
    <property type="entry name" value="METHYLTRANSFERASE TYPE 11 DOMAIN-CONTAINING PROTEIN"/>
    <property type="match status" value="1"/>
</dbReference>
<reference evidence="3" key="1">
    <citation type="journal article" date="2012" name="Science">
        <title>The Paleozoic origin of enzymatic lignin decomposition reconstructed from 31 fungal genomes.</title>
        <authorList>
            <person name="Floudas D."/>
            <person name="Binder M."/>
            <person name="Riley R."/>
            <person name="Barry K."/>
            <person name="Blanchette R.A."/>
            <person name="Henrissat B."/>
            <person name="Martinez A.T."/>
            <person name="Otillar R."/>
            <person name="Spatafora J.W."/>
            <person name="Yadav J.S."/>
            <person name="Aerts A."/>
            <person name="Benoit I."/>
            <person name="Boyd A."/>
            <person name="Carlson A."/>
            <person name="Copeland A."/>
            <person name="Coutinho P.M."/>
            <person name="de Vries R.P."/>
            <person name="Ferreira P."/>
            <person name="Findley K."/>
            <person name="Foster B."/>
            <person name="Gaskell J."/>
            <person name="Glotzer D."/>
            <person name="Gorecki P."/>
            <person name="Heitman J."/>
            <person name="Hesse C."/>
            <person name="Hori C."/>
            <person name="Igarashi K."/>
            <person name="Jurgens J.A."/>
            <person name="Kallen N."/>
            <person name="Kersten P."/>
            <person name="Kohler A."/>
            <person name="Kuees U."/>
            <person name="Kumar T.K.A."/>
            <person name="Kuo A."/>
            <person name="LaButti K."/>
            <person name="Larrondo L.F."/>
            <person name="Lindquist E."/>
            <person name="Ling A."/>
            <person name="Lombard V."/>
            <person name="Lucas S."/>
            <person name="Lundell T."/>
            <person name="Martin R."/>
            <person name="McLaughlin D.J."/>
            <person name="Morgenstern I."/>
            <person name="Morin E."/>
            <person name="Murat C."/>
            <person name="Nagy L.G."/>
            <person name="Nolan M."/>
            <person name="Ohm R.A."/>
            <person name="Patyshakuliyeva A."/>
            <person name="Rokas A."/>
            <person name="Ruiz-Duenas F.J."/>
            <person name="Sabat G."/>
            <person name="Salamov A."/>
            <person name="Samejima M."/>
            <person name="Schmutz J."/>
            <person name="Slot J.C."/>
            <person name="St John F."/>
            <person name="Stenlid J."/>
            <person name="Sun H."/>
            <person name="Sun S."/>
            <person name="Syed K."/>
            <person name="Tsang A."/>
            <person name="Wiebenga A."/>
            <person name="Young D."/>
            <person name="Pisabarro A."/>
            <person name="Eastwood D.C."/>
            <person name="Martin F."/>
            <person name="Cullen D."/>
            <person name="Grigoriev I.V."/>
            <person name="Hibbett D.S."/>
        </authorList>
    </citation>
    <scope>NUCLEOTIDE SEQUENCE [LARGE SCALE GENOMIC DNA]</scope>
    <source>
        <strain evidence="3">RWD-64-598 SS2</strain>
    </source>
</reference>
<dbReference type="InterPro" id="IPR029063">
    <property type="entry name" value="SAM-dependent_MTases_sf"/>
</dbReference>
<dbReference type="PANTHER" id="PTHR42912">
    <property type="entry name" value="METHYLTRANSFERASE"/>
    <property type="match status" value="1"/>
</dbReference>
<evidence type="ECO:0000259" key="1">
    <source>
        <dbReference type="Pfam" id="PF08241"/>
    </source>
</evidence>
<accession>A0A5M3M9Z3</accession>
<sequence length="285" mass="31655">MSNNVHVIAQTGFGEGTNELYDRARPSYPSESLEFIRSLNPSDSLNILELGAGTGIFTRALLAHPAWTGNAIASLRAVEPSAGMRTVFARTVIVPELDPGQRVSVHDGTFDGTGAPDGWADLVIIAQAFHWCPDHEAACTELRRVLKPGGALCLIWNLEDRDGAQWVARLRDTYEVHEAGTPQYHRGLWRPFSTVSAYTEGFAGPPEEYNWKRVLPATADIVSERVFSKSYITVLSEEEKARLARDVQRIVVDEGEQGGKRWMDKEKGVFEYPYNTHLVVARTKA</sequence>
<feature type="domain" description="Methyltransferase type 11" evidence="1">
    <location>
        <begin position="48"/>
        <end position="153"/>
    </location>
</feature>
<keyword evidence="3" id="KW-1185">Reference proteome</keyword>
<protein>
    <submittedName>
        <fullName evidence="2">S-adenosyl-L-methionine-dependent methyltransferase</fullName>
    </submittedName>
</protein>